<feature type="region of interest" description="Disordered" evidence="6">
    <location>
        <begin position="1"/>
        <end position="53"/>
    </location>
</feature>
<evidence type="ECO:0000256" key="6">
    <source>
        <dbReference type="SAM" id="MobiDB-lite"/>
    </source>
</evidence>
<evidence type="ECO:0000256" key="4">
    <source>
        <dbReference type="ARBA" id="ARBA00022833"/>
    </source>
</evidence>
<dbReference type="InterPro" id="IPR012337">
    <property type="entry name" value="RNaseH-like_sf"/>
</dbReference>
<dbReference type="EMBL" id="AJIL01000006">
    <property type="protein sequence ID" value="KNF05817.1"/>
    <property type="molecule type" value="Genomic_DNA"/>
</dbReference>
<organism evidence="7 8">
    <name type="scientific">Puccinia striiformis f. sp. tritici PST-78</name>
    <dbReference type="NCBI Taxonomy" id="1165861"/>
    <lineage>
        <taxon>Eukaryota</taxon>
        <taxon>Fungi</taxon>
        <taxon>Dikarya</taxon>
        <taxon>Basidiomycota</taxon>
        <taxon>Pucciniomycotina</taxon>
        <taxon>Pucciniomycetes</taxon>
        <taxon>Pucciniales</taxon>
        <taxon>Pucciniaceae</taxon>
        <taxon>Puccinia</taxon>
    </lineage>
</organism>
<evidence type="ECO:0000313" key="7">
    <source>
        <dbReference type="EMBL" id="KNF05817.1"/>
    </source>
</evidence>
<dbReference type="SUPFAM" id="SSF53098">
    <property type="entry name" value="Ribonuclease H-like"/>
    <property type="match status" value="1"/>
</dbReference>
<keyword evidence="5" id="KW-0539">Nucleus</keyword>
<keyword evidence="3" id="KW-0863">Zinc-finger</keyword>
<dbReference type="PANTHER" id="PTHR46481">
    <property type="entry name" value="ZINC FINGER BED DOMAIN-CONTAINING PROTEIN 4"/>
    <property type="match status" value="1"/>
</dbReference>
<dbReference type="STRING" id="1165861.A0A0L0W2X9"/>
<sequence length="578" mass="65345">MARPRKRNRRDSVWTEGTDGPTVESNEEHEEDPPDESVPTTPTATPQPVDTTNEERLEHALELARKKNSVAYDSYGTPELSDQLDKFKRHMIAWPCKMCGSHLNRPAYETSCGNLLAHIGRCQSKQQRALGSKTLACVGVTGTPDLDPHEVLQRCALWCAETASPFTALRQSSHLRILHPTILKHLPTRKMVLKAIHMLYLLVQEAFCHELKTHEGTMYLGVDVWQSPNGSNHWGSDIPTQVTGEYLARMVRYVVEKFGLENRICGIVSDNASNNKTMIDELKKLKWKRFKGEPQWIRCFAHILNLIVKAIIRPFGPPKKKTRSAPANDEDSNDEEEAHHLISKFDDEDEDEPSEAESKEDVVSQDEGHHGELDIEDELTLDDIHDLEEEDEEDVYTTASCRHTLAKFRTIATKLRKSPNSKAKLVKLCEENKCGKPHNVERDVPTRWNSTYKQVASIVRCEKAILIWQRDKQFGTPRNAHLVQANMDLAQDLLELLEPFYECTLQVSTKASARVAQVVVWIDQITASLSTVVANEGNRYPAALRNAVELLSGLGRAWRRLGALKCCPPGEAESSRQE</sequence>
<feature type="compositionally biased region" description="Acidic residues" evidence="6">
    <location>
        <begin position="25"/>
        <end position="35"/>
    </location>
</feature>
<evidence type="ECO:0008006" key="9">
    <source>
        <dbReference type="Google" id="ProtNLM"/>
    </source>
</evidence>
<dbReference type="PANTHER" id="PTHR46481:SF10">
    <property type="entry name" value="ZINC FINGER BED DOMAIN-CONTAINING PROTEIN 39"/>
    <property type="match status" value="1"/>
</dbReference>
<evidence type="ECO:0000313" key="8">
    <source>
        <dbReference type="Proteomes" id="UP000054564"/>
    </source>
</evidence>
<protein>
    <recommendedName>
        <fullName evidence="9">DUF659 domain-containing protein</fullName>
    </recommendedName>
</protein>
<name>A0A0L0W2X9_9BASI</name>
<keyword evidence="8" id="KW-1185">Reference proteome</keyword>
<evidence type="ECO:0000256" key="1">
    <source>
        <dbReference type="ARBA" id="ARBA00004123"/>
    </source>
</evidence>
<gene>
    <name evidence="7" type="ORF">PSTG_01214</name>
</gene>
<comment type="subcellular location">
    <subcellularLocation>
        <location evidence="1">Nucleus</location>
    </subcellularLocation>
</comment>
<feature type="region of interest" description="Disordered" evidence="6">
    <location>
        <begin position="318"/>
        <end position="380"/>
    </location>
</feature>
<dbReference type="Proteomes" id="UP000054564">
    <property type="component" value="Unassembled WGS sequence"/>
</dbReference>
<dbReference type="GO" id="GO:0005634">
    <property type="term" value="C:nucleus"/>
    <property type="evidence" value="ECO:0007669"/>
    <property type="project" value="UniProtKB-SubCell"/>
</dbReference>
<evidence type="ECO:0000256" key="5">
    <source>
        <dbReference type="ARBA" id="ARBA00023242"/>
    </source>
</evidence>
<feature type="compositionally biased region" description="Low complexity" evidence="6">
    <location>
        <begin position="39"/>
        <end position="51"/>
    </location>
</feature>
<evidence type="ECO:0000256" key="3">
    <source>
        <dbReference type="ARBA" id="ARBA00022771"/>
    </source>
</evidence>
<keyword evidence="2" id="KW-0479">Metal-binding</keyword>
<dbReference type="GO" id="GO:0008270">
    <property type="term" value="F:zinc ion binding"/>
    <property type="evidence" value="ECO:0007669"/>
    <property type="project" value="UniProtKB-KW"/>
</dbReference>
<feature type="compositionally biased region" description="Acidic residues" evidence="6">
    <location>
        <begin position="346"/>
        <end position="355"/>
    </location>
</feature>
<keyword evidence="4" id="KW-0862">Zinc</keyword>
<evidence type="ECO:0000256" key="2">
    <source>
        <dbReference type="ARBA" id="ARBA00022723"/>
    </source>
</evidence>
<reference evidence="8" key="1">
    <citation type="submission" date="2014-03" db="EMBL/GenBank/DDBJ databases">
        <title>The Genome Sequence of Puccinia striiformis f. sp. tritici PST-78.</title>
        <authorList>
            <consortium name="The Broad Institute Genome Sequencing Platform"/>
            <person name="Cuomo C."/>
            <person name="Hulbert S."/>
            <person name="Chen X."/>
            <person name="Walker B."/>
            <person name="Young S.K."/>
            <person name="Zeng Q."/>
            <person name="Gargeya S."/>
            <person name="Fitzgerald M."/>
            <person name="Haas B."/>
            <person name="Abouelleil A."/>
            <person name="Alvarado L."/>
            <person name="Arachchi H.M."/>
            <person name="Berlin A.M."/>
            <person name="Chapman S.B."/>
            <person name="Goldberg J."/>
            <person name="Griggs A."/>
            <person name="Gujja S."/>
            <person name="Hansen M."/>
            <person name="Howarth C."/>
            <person name="Imamovic A."/>
            <person name="Larimer J."/>
            <person name="McCowan C."/>
            <person name="Montmayeur A."/>
            <person name="Murphy C."/>
            <person name="Neiman D."/>
            <person name="Pearson M."/>
            <person name="Priest M."/>
            <person name="Roberts A."/>
            <person name="Saif S."/>
            <person name="Shea T."/>
            <person name="Sisk P."/>
            <person name="Sykes S."/>
            <person name="Wortman J."/>
            <person name="Nusbaum C."/>
            <person name="Birren B."/>
        </authorList>
    </citation>
    <scope>NUCLEOTIDE SEQUENCE [LARGE SCALE GENOMIC DNA]</scope>
    <source>
        <strain evidence="8">race PST-78</strain>
    </source>
</reference>
<dbReference type="AlphaFoldDB" id="A0A0L0W2X9"/>
<feature type="compositionally biased region" description="Basic and acidic residues" evidence="6">
    <location>
        <begin position="356"/>
        <end position="373"/>
    </location>
</feature>
<accession>A0A0L0W2X9</accession>
<comment type="caution">
    <text evidence="7">The sequence shown here is derived from an EMBL/GenBank/DDBJ whole genome shotgun (WGS) entry which is preliminary data.</text>
</comment>
<dbReference type="InterPro" id="IPR052035">
    <property type="entry name" value="ZnF_BED_domain_contain"/>
</dbReference>
<proteinExistence type="predicted"/>